<keyword evidence="3 6" id="KW-1133">Transmembrane helix</keyword>
<feature type="transmembrane region" description="Helical" evidence="6">
    <location>
        <begin position="105"/>
        <end position="121"/>
    </location>
</feature>
<feature type="domain" description="Inositolphosphotransferase Aur1/Ipt1" evidence="7">
    <location>
        <begin position="42"/>
        <end position="227"/>
    </location>
</feature>
<dbReference type="PANTHER" id="PTHR31310">
    <property type="match status" value="1"/>
</dbReference>
<feature type="transmembrane region" description="Helical" evidence="6">
    <location>
        <begin position="191"/>
        <end position="210"/>
    </location>
</feature>
<evidence type="ECO:0000256" key="2">
    <source>
        <dbReference type="ARBA" id="ARBA00022692"/>
    </source>
</evidence>
<dbReference type="EMBL" id="JACMYC010000007">
    <property type="protein sequence ID" value="MBC2961256.1"/>
    <property type="molecule type" value="Genomic_DNA"/>
</dbReference>
<feature type="transmembrane region" description="Helical" evidence="6">
    <location>
        <begin position="75"/>
        <end position="93"/>
    </location>
</feature>
<dbReference type="RefSeq" id="WP_186346480.1">
    <property type="nucleotide sequence ID" value="NZ_BMMR01000001.1"/>
</dbReference>
<feature type="compositionally biased region" description="Basic and acidic residues" evidence="5">
    <location>
        <begin position="239"/>
        <end position="250"/>
    </location>
</feature>
<accession>A0ABR6UBP4</accession>
<evidence type="ECO:0000256" key="3">
    <source>
        <dbReference type="ARBA" id="ARBA00022989"/>
    </source>
</evidence>
<reference evidence="8 9" key="1">
    <citation type="submission" date="2020-08" db="EMBL/GenBank/DDBJ databases">
        <title>novel species in genus Nocardioides.</title>
        <authorList>
            <person name="Zhang G."/>
        </authorList>
    </citation>
    <scope>NUCLEOTIDE SEQUENCE [LARGE SCALE GENOMIC DNA]</scope>
    <source>
        <strain evidence="8 9">SC8A-24</strain>
    </source>
</reference>
<dbReference type="InterPro" id="IPR052185">
    <property type="entry name" value="IPC_Synthase-Related"/>
</dbReference>
<feature type="compositionally biased region" description="Low complexity" evidence="5">
    <location>
        <begin position="251"/>
        <end position="268"/>
    </location>
</feature>
<dbReference type="InterPro" id="IPR026841">
    <property type="entry name" value="Aur1/Ipt1"/>
</dbReference>
<keyword evidence="2 6" id="KW-0812">Transmembrane</keyword>
<gene>
    <name evidence="8" type="ORF">H7344_13205</name>
</gene>
<evidence type="ECO:0000256" key="6">
    <source>
        <dbReference type="SAM" id="Phobius"/>
    </source>
</evidence>
<comment type="caution">
    <text evidence="8">The sequence shown here is derived from an EMBL/GenBank/DDBJ whole genome shotgun (WGS) entry which is preliminary data.</text>
</comment>
<dbReference type="CDD" id="cd03386">
    <property type="entry name" value="PAP2_Aur1_like"/>
    <property type="match status" value="1"/>
</dbReference>
<comment type="subcellular location">
    <subcellularLocation>
        <location evidence="1">Membrane</location>
        <topology evidence="1">Multi-pass membrane protein</topology>
    </subcellularLocation>
</comment>
<sequence length="268" mass="28753">MSSPRLRRGVAELVLVLTLYVLYSASRLFADDALAPALARAQELLDVERLVGLHWEASLNQVFVEMKVLGLLSSYWYATAHYVVTAAVLLWLYRRGAHCYVPARRALVAATLVGLALYLLLPTAPPRFVDGYVDVLSLHAADGWWGADASAPKGLGGLTNQLAAFPSLHAGWALWVAVVVQLNARTPWARALGWAHALITAVVIVGTGNHWVLDAVAGWLVIGVGFLVAARLGRRLDRRTGGRSDGRKDAPAPARAPAAQDEPATSSA</sequence>
<evidence type="ECO:0000259" key="7">
    <source>
        <dbReference type="Pfam" id="PF14378"/>
    </source>
</evidence>
<proteinExistence type="predicted"/>
<evidence type="ECO:0000256" key="4">
    <source>
        <dbReference type="ARBA" id="ARBA00023136"/>
    </source>
</evidence>
<dbReference type="Proteomes" id="UP000604001">
    <property type="component" value="Unassembled WGS sequence"/>
</dbReference>
<name>A0ABR6UBP4_9ACTN</name>
<keyword evidence="4 6" id="KW-0472">Membrane</keyword>
<protein>
    <submittedName>
        <fullName evidence="8">Phosphatase PAP2 family protein</fullName>
    </submittedName>
</protein>
<evidence type="ECO:0000313" key="8">
    <source>
        <dbReference type="EMBL" id="MBC2961256.1"/>
    </source>
</evidence>
<dbReference type="Pfam" id="PF14378">
    <property type="entry name" value="PAP2_3"/>
    <property type="match status" value="1"/>
</dbReference>
<evidence type="ECO:0000256" key="1">
    <source>
        <dbReference type="ARBA" id="ARBA00004141"/>
    </source>
</evidence>
<keyword evidence="9" id="KW-1185">Reference proteome</keyword>
<dbReference type="PANTHER" id="PTHR31310:SF7">
    <property type="entry name" value="PA-PHOSPHATASE RELATED-FAMILY PROTEIN DDB_G0268928"/>
    <property type="match status" value="1"/>
</dbReference>
<feature type="transmembrane region" description="Helical" evidence="6">
    <location>
        <begin position="162"/>
        <end position="184"/>
    </location>
</feature>
<organism evidence="8 9">
    <name type="scientific">Nocardioides deserti</name>
    <dbReference type="NCBI Taxonomy" id="1588644"/>
    <lineage>
        <taxon>Bacteria</taxon>
        <taxon>Bacillati</taxon>
        <taxon>Actinomycetota</taxon>
        <taxon>Actinomycetes</taxon>
        <taxon>Propionibacteriales</taxon>
        <taxon>Nocardioidaceae</taxon>
        <taxon>Nocardioides</taxon>
    </lineage>
</organism>
<evidence type="ECO:0000256" key="5">
    <source>
        <dbReference type="SAM" id="MobiDB-lite"/>
    </source>
</evidence>
<dbReference type="Gene3D" id="1.20.144.10">
    <property type="entry name" value="Phosphatidic acid phosphatase type 2/haloperoxidase"/>
    <property type="match status" value="1"/>
</dbReference>
<feature type="transmembrane region" description="Helical" evidence="6">
    <location>
        <begin position="216"/>
        <end position="233"/>
    </location>
</feature>
<feature type="region of interest" description="Disordered" evidence="5">
    <location>
        <begin position="239"/>
        <end position="268"/>
    </location>
</feature>
<evidence type="ECO:0000313" key="9">
    <source>
        <dbReference type="Proteomes" id="UP000604001"/>
    </source>
</evidence>